<accession>A0A879R3I6</accession>
<dbReference type="GeneID" id="77946293"/>
<evidence type="ECO:0000313" key="1">
    <source>
        <dbReference type="EMBL" id="QPX48088.1"/>
    </source>
</evidence>
<protein>
    <submittedName>
        <fullName evidence="1">Uncharacterized protein</fullName>
    </submittedName>
</protein>
<organism evidence="1 2">
    <name type="scientific">Synechococcus phage S-SRM01</name>
    <dbReference type="NCBI Taxonomy" id="2781608"/>
    <lineage>
        <taxon>Viruses</taxon>
        <taxon>Duplodnaviria</taxon>
        <taxon>Heunggongvirae</taxon>
        <taxon>Uroviricota</taxon>
        <taxon>Caudoviricetes</taxon>
        <taxon>Pantevenvirales</taxon>
        <taxon>Kyanoviridae</taxon>
        <taxon>Serangoonvirus</taxon>
        <taxon>Serangoonvirus essarone</taxon>
    </lineage>
</organism>
<sequence>MKILIKDNYFEDPDSIRQIGLSIEKYRVDNTLTNNPFGWRGQRTYPLRGLKNKELDTYAQNIFDLCYDYFDLENHVVPYLNQKIENLDITTYFHITTEETRGAFPDFWQDRFHKDFETAAAGVVYLTPNAPLKAGTSVLNGSENQFINIENVYNRLVAYEGTRIHALSDVFGDNKETGRMTFTFFIHDSKFPPDIEND</sequence>
<dbReference type="KEGG" id="vg:77946293"/>
<name>A0A879R3I6_9CAUD</name>
<keyword evidence="2" id="KW-1185">Reference proteome</keyword>
<dbReference type="RefSeq" id="YP_010670098.1">
    <property type="nucleotide sequence ID" value="NC_070963.1"/>
</dbReference>
<dbReference type="EMBL" id="MW015081">
    <property type="protein sequence ID" value="QPX48088.1"/>
    <property type="molecule type" value="Genomic_DNA"/>
</dbReference>
<evidence type="ECO:0000313" key="2">
    <source>
        <dbReference type="Proteomes" id="UP000664915"/>
    </source>
</evidence>
<proteinExistence type="predicted"/>
<dbReference type="Proteomes" id="UP000664915">
    <property type="component" value="Segment"/>
</dbReference>
<reference evidence="1" key="1">
    <citation type="submission" date="2020-09" db="EMBL/GenBank/DDBJ databases">
        <authorList>
            <person name="Zhang D."/>
            <person name="Hatherill J.R."/>
            <person name="Ramirez J.F."/>
            <person name="Edinger B."/>
            <person name="Balarin R."/>
            <person name="Sullivan A."/>
            <person name="Humpal K.M."/>
            <person name="Guseva A."/>
            <person name="Butela K.A."/>
            <person name="Garlena R.A."/>
            <person name="Russell D.A."/>
            <person name="Pope W.H."/>
            <person name="Jacobs-Sera D."/>
            <person name="Hatfull G.F."/>
        </authorList>
    </citation>
    <scope>NUCLEOTIDE SEQUENCE</scope>
</reference>